<feature type="chain" id="PRO_5012002345" evidence="1">
    <location>
        <begin position="20"/>
        <end position="388"/>
    </location>
</feature>
<accession>A0A1M5EX84</accession>
<gene>
    <name evidence="2" type="ORF">SAMN05216361_0585</name>
</gene>
<dbReference type="AlphaFoldDB" id="A0A1M5EX84"/>
<keyword evidence="1" id="KW-0732">Signal</keyword>
<feature type="signal peptide" evidence="1">
    <location>
        <begin position="1"/>
        <end position="19"/>
    </location>
</feature>
<sequence>MNRLLLFFVVTLAFPLFCAADVHEDTLALYSKCKGGRDNLDGYCKCVAVRTAEVATPEQLKHFSEHPTEIRNVLHEDEISISIPFEQAGIINDHTNLFCVGMPMSAKQYWKNYKLKPKSALQAGIEEQGRQLDALLIKSMAQKDRVCYTSAILGGSCDDICKDENTCPGGPKFARLRGLAVACKQESKHKACKPMARALQIEDWRTLSQLNDSLPSQLVEDISEGKRRTYTPQEVYQVIQASNYLIAACKSIGGDALNTAQAVLKVQHDKLFKNFELSQILLKVVEGNGTNWAKAQACDANITLPFLFGMTEALDEKLPESVFFSTCLANKKSMAHCQCWYEVYVQTDKQAKDRAYPINLMDPQNPGSRGGRNTLTQGQRFTAMSCPK</sequence>
<keyword evidence="3" id="KW-1185">Reference proteome</keyword>
<protein>
    <submittedName>
        <fullName evidence="2">Uncharacterized protein</fullName>
    </submittedName>
</protein>
<name>A0A1M5EX84_9ALTE</name>
<dbReference type="Proteomes" id="UP000184520">
    <property type="component" value="Unassembled WGS sequence"/>
</dbReference>
<evidence type="ECO:0000256" key="1">
    <source>
        <dbReference type="SAM" id="SignalP"/>
    </source>
</evidence>
<dbReference type="STRING" id="634436.SAMN05216361_0585"/>
<evidence type="ECO:0000313" key="3">
    <source>
        <dbReference type="Proteomes" id="UP000184520"/>
    </source>
</evidence>
<organism evidence="2 3">
    <name type="scientific">Marisediminitalea aggregata</name>
    <dbReference type="NCBI Taxonomy" id="634436"/>
    <lineage>
        <taxon>Bacteria</taxon>
        <taxon>Pseudomonadati</taxon>
        <taxon>Pseudomonadota</taxon>
        <taxon>Gammaproteobacteria</taxon>
        <taxon>Alteromonadales</taxon>
        <taxon>Alteromonadaceae</taxon>
        <taxon>Marisediminitalea</taxon>
    </lineage>
</organism>
<evidence type="ECO:0000313" key="2">
    <source>
        <dbReference type="EMBL" id="SHF83880.1"/>
    </source>
</evidence>
<proteinExistence type="predicted"/>
<reference evidence="3" key="1">
    <citation type="submission" date="2016-11" db="EMBL/GenBank/DDBJ databases">
        <authorList>
            <person name="Varghese N."/>
            <person name="Submissions S."/>
        </authorList>
    </citation>
    <scope>NUCLEOTIDE SEQUENCE [LARGE SCALE GENOMIC DNA]</scope>
    <source>
        <strain evidence="3">CGMCC 1.8995</strain>
    </source>
</reference>
<dbReference type="EMBL" id="FQWD01000001">
    <property type="protein sequence ID" value="SHF83880.1"/>
    <property type="molecule type" value="Genomic_DNA"/>
</dbReference>
<dbReference type="RefSeq" id="WP_073317505.1">
    <property type="nucleotide sequence ID" value="NZ_FQWD01000001.1"/>
</dbReference>